<evidence type="ECO:0000256" key="1">
    <source>
        <dbReference type="SAM" id="Phobius"/>
    </source>
</evidence>
<evidence type="ECO:0000313" key="4">
    <source>
        <dbReference type="Proteomes" id="UP000549617"/>
    </source>
</evidence>
<sequence length="517" mass="56468">MGNQERRAKPRTFLSRLRTNTSGNVMFMTAMSVIPVAGMVGGAVDLSRAYLVKARMQQACDAGALAGRRSMSGTTVTTTDKQEALRFFYFNFPQNTMGSTTLVDDNDSAVNRVSTALSADKQFEMSATTAVPTTLLRVVGMNEMRVDVACKAEEYYVNTDLMMVLDTTGSMNCYLSDATSCHQSTEKTTNGTKKAKMLELRDALKALYVSLRPAQLALEAKSLRMRIGMVQYSSTANVGKLVYAKNSAYIRNPYTYYKSDGTADTATNRAAAWFTGTWLGCIEERQTTTALTKDSTSIPAAAYDLDIAKIPDSDATRWGPYDESSEKSKSTSNYYDSACPKPAVAMKSWASTTEFNTQVDTILQGDGNTYHDIGMNWGVRMIANTGIFGADNPDKYNNVKVRRTIVFMTDGDMAPNRSGYSAYSVARYAGRVASTGTSDANLELIHVNRFKLMCAKAKSDPLNIDVWVVAMLDHAMDSYLSGCASNADQAILVSDAQDLADAFKKISDKVGNLRIGQ</sequence>
<dbReference type="InterPro" id="IPR036465">
    <property type="entry name" value="vWFA_dom_sf"/>
</dbReference>
<dbReference type="InterPro" id="IPR028087">
    <property type="entry name" value="Tad_N"/>
</dbReference>
<name>A0A7W9AKU0_9SPHN</name>
<dbReference type="EMBL" id="JACIJC010000005">
    <property type="protein sequence ID" value="MBB5687264.1"/>
    <property type="molecule type" value="Genomic_DNA"/>
</dbReference>
<evidence type="ECO:0000313" key="3">
    <source>
        <dbReference type="EMBL" id="MBB5687264.1"/>
    </source>
</evidence>
<evidence type="ECO:0000259" key="2">
    <source>
        <dbReference type="Pfam" id="PF13400"/>
    </source>
</evidence>
<dbReference type="Proteomes" id="UP000549617">
    <property type="component" value="Unassembled WGS sequence"/>
</dbReference>
<proteinExistence type="predicted"/>
<organism evidence="3 4">
    <name type="scientific">Sphingobium boeckii</name>
    <dbReference type="NCBI Taxonomy" id="1082345"/>
    <lineage>
        <taxon>Bacteria</taxon>
        <taxon>Pseudomonadati</taxon>
        <taxon>Pseudomonadota</taxon>
        <taxon>Alphaproteobacteria</taxon>
        <taxon>Sphingomonadales</taxon>
        <taxon>Sphingomonadaceae</taxon>
        <taxon>Sphingobium</taxon>
    </lineage>
</organism>
<keyword evidence="4" id="KW-1185">Reference proteome</keyword>
<dbReference type="Gene3D" id="3.40.50.410">
    <property type="entry name" value="von Willebrand factor, type A domain"/>
    <property type="match status" value="1"/>
</dbReference>
<keyword evidence="1" id="KW-0472">Membrane</keyword>
<comment type="caution">
    <text evidence="3">The sequence shown here is derived from an EMBL/GenBank/DDBJ whole genome shotgun (WGS) entry which is preliminary data.</text>
</comment>
<feature type="domain" description="Putative Flp pilus-assembly TadG-like N-terminal" evidence="2">
    <location>
        <begin position="23"/>
        <end position="67"/>
    </location>
</feature>
<feature type="transmembrane region" description="Helical" evidence="1">
    <location>
        <begin position="21"/>
        <end position="44"/>
    </location>
</feature>
<dbReference type="SUPFAM" id="SSF53300">
    <property type="entry name" value="vWA-like"/>
    <property type="match status" value="1"/>
</dbReference>
<accession>A0A7W9AKU0</accession>
<keyword evidence="1" id="KW-0812">Transmembrane</keyword>
<reference evidence="3 4" key="1">
    <citation type="submission" date="2020-08" db="EMBL/GenBank/DDBJ databases">
        <title>Genomic Encyclopedia of Type Strains, Phase IV (KMG-IV): sequencing the most valuable type-strain genomes for metagenomic binning, comparative biology and taxonomic classification.</title>
        <authorList>
            <person name="Goeker M."/>
        </authorList>
    </citation>
    <scope>NUCLEOTIDE SEQUENCE [LARGE SCALE GENOMIC DNA]</scope>
    <source>
        <strain evidence="3 4">DSM 25079</strain>
    </source>
</reference>
<dbReference type="Pfam" id="PF13400">
    <property type="entry name" value="Tad"/>
    <property type="match status" value="1"/>
</dbReference>
<dbReference type="AlphaFoldDB" id="A0A7W9AKU0"/>
<protein>
    <submittedName>
        <fullName evidence="3">Flp pilus assembly protein TadG</fullName>
    </submittedName>
</protein>
<keyword evidence="1" id="KW-1133">Transmembrane helix</keyword>
<gene>
    <name evidence="3" type="ORF">FHS49_003292</name>
</gene>